<dbReference type="RefSeq" id="WP_089754558.1">
    <property type="nucleotide sequence ID" value="NZ_FOOG01000058.1"/>
</dbReference>
<gene>
    <name evidence="2" type="ORF">SAMN05216353_15820</name>
</gene>
<protein>
    <submittedName>
        <fullName evidence="2">Uncharacterized protein</fullName>
    </submittedName>
</protein>
<keyword evidence="3" id="KW-1185">Reference proteome</keyword>
<dbReference type="AlphaFoldDB" id="A0A1I2T0Q6"/>
<keyword evidence="1" id="KW-0812">Transmembrane</keyword>
<accession>A0A1I2T0Q6</accession>
<keyword evidence="1" id="KW-0472">Membrane</keyword>
<keyword evidence="1" id="KW-1133">Transmembrane helix</keyword>
<dbReference type="EMBL" id="FOOG01000058">
    <property type="protein sequence ID" value="SFG57729.1"/>
    <property type="molecule type" value="Genomic_DNA"/>
</dbReference>
<reference evidence="3" key="1">
    <citation type="submission" date="2016-10" db="EMBL/GenBank/DDBJ databases">
        <authorList>
            <person name="Varghese N."/>
            <person name="Submissions S."/>
        </authorList>
    </citation>
    <scope>NUCLEOTIDE SEQUENCE [LARGE SCALE GENOMIC DNA]</scope>
    <source>
        <strain evidence="3">FP5</strain>
    </source>
</reference>
<evidence type="ECO:0000313" key="3">
    <source>
        <dbReference type="Proteomes" id="UP000198897"/>
    </source>
</evidence>
<organism evidence="2 3">
    <name type="scientific">Halobacillus alkaliphilus</name>
    <dbReference type="NCBI Taxonomy" id="396056"/>
    <lineage>
        <taxon>Bacteria</taxon>
        <taxon>Bacillati</taxon>
        <taxon>Bacillota</taxon>
        <taxon>Bacilli</taxon>
        <taxon>Bacillales</taxon>
        <taxon>Bacillaceae</taxon>
        <taxon>Halobacillus</taxon>
    </lineage>
</organism>
<proteinExistence type="predicted"/>
<feature type="transmembrane region" description="Helical" evidence="1">
    <location>
        <begin position="6"/>
        <end position="23"/>
    </location>
</feature>
<dbReference type="OrthoDB" id="2427984at2"/>
<feature type="transmembrane region" description="Helical" evidence="1">
    <location>
        <begin position="35"/>
        <end position="54"/>
    </location>
</feature>
<dbReference type="Proteomes" id="UP000198897">
    <property type="component" value="Unassembled WGS sequence"/>
</dbReference>
<evidence type="ECO:0000256" key="1">
    <source>
        <dbReference type="SAM" id="Phobius"/>
    </source>
</evidence>
<name>A0A1I2T0Q6_9BACI</name>
<sequence>MIHVVITTVVIGALVGSVIFTVRKRKKLGYTDLKSALTPICFYLIAVTQLAAYWFDLLGLISWGVTMGLLLLGAYFTKYSIQTEKKI</sequence>
<evidence type="ECO:0000313" key="2">
    <source>
        <dbReference type="EMBL" id="SFG57729.1"/>
    </source>
</evidence>
<feature type="transmembrane region" description="Helical" evidence="1">
    <location>
        <begin position="60"/>
        <end position="77"/>
    </location>
</feature>